<sequence>MKEKGNTGRKESKIRRTRYIITVTAMPIRSGWVRPSMDEIPPDPRFYFLNFGPINVHGSTSFGGQVAPSGVGPDLLLDQIGGKGVTLYSNRNSRT</sequence>
<dbReference type="Proteomes" id="UP000037696">
    <property type="component" value="Unassembled WGS sequence"/>
</dbReference>
<proteinExistence type="predicted"/>
<reference evidence="1 2" key="1">
    <citation type="submission" date="2015-08" db="EMBL/GenBank/DDBJ databases">
        <title>Genome sequencing of Penicillium nordicum.</title>
        <authorList>
            <person name="Nguyen H.D."/>
            <person name="Seifert K.A."/>
        </authorList>
    </citation>
    <scope>NUCLEOTIDE SEQUENCE [LARGE SCALE GENOMIC DNA]</scope>
    <source>
        <strain evidence="1 2">DAOMC 185683</strain>
    </source>
</reference>
<gene>
    <name evidence="1" type="ORF">ACN38_g8198</name>
</gene>
<dbReference type="EMBL" id="LHQQ01000147">
    <property type="protein sequence ID" value="KOS40941.1"/>
    <property type="molecule type" value="Genomic_DNA"/>
</dbReference>
<evidence type="ECO:0000313" key="1">
    <source>
        <dbReference type="EMBL" id="KOS40941.1"/>
    </source>
</evidence>
<accession>A0A0M8P579</accession>
<evidence type="ECO:0000313" key="2">
    <source>
        <dbReference type="Proteomes" id="UP000037696"/>
    </source>
</evidence>
<keyword evidence="2" id="KW-1185">Reference proteome</keyword>
<comment type="caution">
    <text evidence="1">The sequence shown here is derived from an EMBL/GenBank/DDBJ whole genome shotgun (WGS) entry which is preliminary data.</text>
</comment>
<dbReference type="AlphaFoldDB" id="A0A0M8P579"/>
<name>A0A0M8P579_9EURO</name>
<organism evidence="1 2">
    <name type="scientific">Penicillium nordicum</name>
    <dbReference type="NCBI Taxonomy" id="229535"/>
    <lineage>
        <taxon>Eukaryota</taxon>
        <taxon>Fungi</taxon>
        <taxon>Dikarya</taxon>
        <taxon>Ascomycota</taxon>
        <taxon>Pezizomycotina</taxon>
        <taxon>Eurotiomycetes</taxon>
        <taxon>Eurotiomycetidae</taxon>
        <taxon>Eurotiales</taxon>
        <taxon>Aspergillaceae</taxon>
        <taxon>Penicillium</taxon>
    </lineage>
</organism>
<protein>
    <submittedName>
        <fullName evidence="1">Uncharacterized protein</fullName>
    </submittedName>
</protein>